<accession>A0AA39UB42</accession>
<evidence type="ECO:0000313" key="2">
    <source>
        <dbReference type="EMBL" id="KAK0472230.1"/>
    </source>
</evidence>
<dbReference type="InterPro" id="IPR009091">
    <property type="entry name" value="RCC1/BLIP-II"/>
</dbReference>
<keyword evidence="3" id="KW-1185">Reference proteome</keyword>
<comment type="caution">
    <text evidence="2">The sequence shown here is derived from an EMBL/GenBank/DDBJ whole genome shotgun (WGS) entry which is preliminary data.</text>
</comment>
<organism evidence="2 3">
    <name type="scientific">Armillaria novae-zelandiae</name>
    <dbReference type="NCBI Taxonomy" id="153914"/>
    <lineage>
        <taxon>Eukaryota</taxon>
        <taxon>Fungi</taxon>
        <taxon>Dikarya</taxon>
        <taxon>Basidiomycota</taxon>
        <taxon>Agaricomycotina</taxon>
        <taxon>Agaricomycetes</taxon>
        <taxon>Agaricomycetidae</taxon>
        <taxon>Agaricales</taxon>
        <taxon>Marasmiineae</taxon>
        <taxon>Physalacriaceae</taxon>
        <taxon>Armillaria</taxon>
    </lineage>
</organism>
<name>A0AA39UB42_9AGAR</name>
<reference evidence="2" key="1">
    <citation type="submission" date="2023-06" db="EMBL/GenBank/DDBJ databases">
        <authorList>
            <consortium name="Lawrence Berkeley National Laboratory"/>
            <person name="Ahrendt S."/>
            <person name="Sahu N."/>
            <person name="Indic B."/>
            <person name="Wong-Bajracharya J."/>
            <person name="Merenyi Z."/>
            <person name="Ke H.-M."/>
            <person name="Monk M."/>
            <person name="Kocsube S."/>
            <person name="Drula E."/>
            <person name="Lipzen A."/>
            <person name="Balint B."/>
            <person name="Henrissat B."/>
            <person name="Andreopoulos B."/>
            <person name="Martin F.M."/>
            <person name="Harder C.B."/>
            <person name="Rigling D."/>
            <person name="Ford K.L."/>
            <person name="Foster G.D."/>
            <person name="Pangilinan J."/>
            <person name="Papanicolaou A."/>
            <person name="Barry K."/>
            <person name="LaButti K."/>
            <person name="Viragh M."/>
            <person name="Koriabine M."/>
            <person name="Yan M."/>
            <person name="Riley R."/>
            <person name="Champramary S."/>
            <person name="Plett K.L."/>
            <person name="Tsai I.J."/>
            <person name="Slot J."/>
            <person name="Sipos G."/>
            <person name="Plett J."/>
            <person name="Nagy L.G."/>
            <person name="Grigoriev I.V."/>
        </authorList>
    </citation>
    <scope>NUCLEOTIDE SEQUENCE</scope>
    <source>
        <strain evidence="2">ICMP 16352</strain>
    </source>
</reference>
<evidence type="ECO:0000313" key="3">
    <source>
        <dbReference type="Proteomes" id="UP001175227"/>
    </source>
</evidence>
<evidence type="ECO:0000256" key="1">
    <source>
        <dbReference type="SAM" id="Phobius"/>
    </source>
</evidence>
<proteinExistence type="predicted"/>
<feature type="transmembrane region" description="Helical" evidence="1">
    <location>
        <begin position="12"/>
        <end position="33"/>
    </location>
</feature>
<keyword evidence="1" id="KW-1133">Transmembrane helix</keyword>
<dbReference type="AlphaFoldDB" id="A0AA39UB42"/>
<keyword evidence="1" id="KW-0812">Transmembrane</keyword>
<protein>
    <submittedName>
        <fullName evidence="2">Uncharacterized protein</fullName>
    </submittedName>
</protein>
<keyword evidence="1" id="KW-0472">Membrane</keyword>
<dbReference type="SUPFAM" id="SSF50985">
    <property type="entry name" value="RCC1/BLIP-II"/>
    <property type="match status" value="1"/>
</dbReference>
<dbReference type="EMBL" id="JAUEPR010000042">
    <property type="protein sequence ID" value="KAK0472230.1"/>
    <property type="molecule type" value="Genomic_DNA"/>
</dbReference>
<dbReference type="Proteomes" id="UP001175227">
    <property type="component" value="Unassembled WGS sequence"/>
</dbReference>
<sequence>MTQHTGEIWRVLVVIAITLPLPRLIALTFMDVFTRYNWFSHSNSGIDCGTATAGISYSIKPLVSTKIDPAPISIPVDARTISAIPVDNFGPLGKATTSEPITTGNETMFDIIYEPTWVKDSVPEQITELSSSRQHSIALDGKGTVLVWATTNPRSGFRSSS</sequence>
<gene>
    <name evidence="2" type="ORF">IW261DRAFT_1571039</name>
</gene>